<evidence type="ECO:0000313" key="1">
    <source>
        <dbReference type="EMBL" id="EME58580.1"/>
    </source>
</evidence>
<accession>M2YAF6</accession>
<protein>
    <submittedName>
        <fullName evidence="1">Uncharacterized protein</fullName>
    </submittedName>
</protein>
<gene>
    <name evidence="1" type="ORF">H074_18413</name>
</gene>
<sequence length="76" mass="8110">MTAVRFRVGFVLLTMGTCCSSVWSLPSGTLDLTTGALSLLNLLKRSHRMIAAAVRSAADGQTAWGRSRASAGRSRR</sequence>
<proteinExistence type="predicted"/>
<dbReference type="EMBL" id="AOHO01000055">
    <property type="protein sequence ID" value="EME58580.1"/>
    <property type="molecule type" value="Genomic_DNA"/>
</dbReference>
<comment type="caution">
    <text evidence="1">The sequence shown here is derived from an EMBL/GenBank/DDBJ whole genome shotgun (WGS) entry which is preliminary data.</text>
</comment>
<evidence type="ECO:0000313" key="2">
    <source>
        <dbReference type="Proteomes" id="UP000054226"/>
    </source>
</evidence>
<reference evidence="1 2" key="1">
    <citation type="journal article" date="2013" name="Genome Announc.">
        <title>Draft Genome Sequence of Amycolatopsis decaplanina Strain DSM 44594T.</title>
        <authorList>
            <person name="Kaur N."/>
            <person name="Kumar S."/>
            <person name="Bala M."/>
            <person name="Raghava G.P."/>
            <person name="Mayilraj S."/>
        </authorList>
    </citation>
    <scope>NUCLEOTIDE SEQUENCE [LARGE SCALE GENOMIC DNA]</scope>
    <source>
        <strain evidence="1 2">DSM 44594</strain>
    </source>
</reference>
<keyword evidence="2" id="KW-1185">Reference proteome</keyword>
<name>M2YAF6_9PSEU</name>
<dbReference type="AlphaFoldDB" id="M2YAF6"/>
<dbReference type="Proteomes" id="UP000054226">
    <property type="component" value="Unassembled WGS sequence"/>
</dbReference>
<organism evidence="1 2">
    <name type="scientific">Amycolatopsis decaplanina DSM 44594</name>
    <dbReference type="NCBI Taxonomy" id="1284240"/>
    <lineage>
        <taxon>Bacteria</taxon>
        <taxon>Bacillati</taxon>
        <taxon>Actinomycetota</taxon>
        <taxon>Actinomycetes</taxon>
        <taxon>Pseudonocardiales</taxon>
        <taxon>Pseudonocardiaceae</taxon>
        <taxon>Amycolatopsis</taxon>
    </lineage>
</organism>